<dbReference type="InterPro" id="IPR005752">
    <property type="entry name" value="Helicase_Rep"/>
</dbReference>
<feature type="domain" description="UvrD-like helicase ATP-binding" evidence="13">
    <location>
        <begin position="3"/>
        <end position="277"/>
    </location>
</feature>
<feature type="domain" description="UvrD-like helicase C-terminal" evidence="14">
    <location>
        <begin position="278"/>
        <end position="579"/>
    </location>
</feature>
<comment type="catalytic activity">
    <reaction evidence="9 11">
        <text>Couples ATP hydrolysis with the unwinding of duplex DNA by translocating in the 3'-5' direction.</text>
        <dbReference type="EC" id="5.6.2.4"/>
    </reaction>
</comment>
<dbReference type="InterPro" id="IPR013986">
    <property type="entry name" value="DExx_box_DNA_helicase_dom_sf"/>
</dbReference>
<dbReference type="CDD" id="cd17932">
    <property type="entry name" value="DEXQc_UvrD"/>
    <property type="match status" value="1"/>
</dbReference>
<dbReference type="PROSITE" id="PS51198">
    <property type="entry name" value="UVRD_HELICASE_ATP_BIND"/>
    <property type="match status" value="1"/>
</dbReference>
<keyword evidence="8 11" id="KW-0413">Isomerase</keyword>
<evidence type="ECO:0000256" key="4">
    <source>
        <dbReference type="ARBA" id="ARBA00022801"/>
    </source>
</evidence>
<evidence type="ECO:0000256" key="3">
    <source>
        <dbReference type="ARBA" id="ARBA00022741"/>
    </source>
</evidence>
<keyword evidence="6 11" id="KW-0067">ATP-binding</keyword>
<comment type="subunit">
    <text evidence="11">Homodimer.</text>
</comment>
<evidence type="ECO:0000256" key="11">
    <source>
        <dbReference type="HAMAP-Rule" id="MF_01920"/>
    </source>
</evidence>
<name>A0ABU8WXF0_9BURK</name>
<keyword evidence="3 11" id="KW-0547">Nucleotide-binding</keyword>
<protein>
    <recommendedName>
        <fullName evidence="11">ATP-dependent DNA helicase Rep</fullName>
        <ecNumber evidence="11">5.6.2.4</ecNumber>
    </recommendedName>
    <alternativeName>
        <fullName evidence="11">DNA 3'-5' helicase Rep</fullName>
    </alternativeName>
</protein>
<dbReference type="PANTHER" id="PTHR11070">
    <property type="entry name" value="UVRD / RECB / PCRA DNA HELICASE FAMILY MEMBER"/>
    <property type="match status" value="1"/>
</dbReference>
<evidence type="ECO:0000256" key="8">
    <source>
        <dbReference type="ARBA" id="ARBA00023235"/>
    </source>
</evidence>
<comment type="catalytic activity">
    <reaction evidence="10 11">
        <text>ATP + H2O = ADP + phosphate + H(+)</text>
        <dbReference type="Rhea" id="RHEA:13065"/>
        <dbReference type="ChEBI" id="CHEBI:15377"/>
        <dbReference type="ChEBI" id="CHEBI:15378"/>
        <dbReference type="ChEBI" id="CHEBI:30616"/>
        <dbReference type="ChEBI" id="CHEBI:43474"/>
        <dbReference type="ChEBI" id="CHEBI:456216"/>
        <dbReference type="EC" id="5.6.2.4"/>
    </reaction>
</comment>
<dbReference type="InterPro" id="IPR014017">
    <property type="entry name" value="DNA_helicase_UvrD-like_C"/>
</dbReference>
<keyword evidence="7 11" id="KW-0238">DNA-binding</keyword>
<keyword evidence="2 11" id="KW-0235">DNA replication</keyword>
<dbReference type="RefSeq" id="WP_340347950.1">
    <property type="nucleotide sequence ID" value="NZ_JBBKZT010000031.1"/>
</dbReference>
<evidence type="ECO:0000256" key="12">
    <source>
        <dbReference type="PROSITE-ProRule" id="PRU00560"/>
    </source>
</evidence>
<dbReference type="InterPro" id="IPR014016">
    <property type="entry name" value="UvrD-like_ATP-bd"/>
</dbReference>
<evidence type="ECO:0000313" key="16">
    <source>
        <dbReference type="Proteomes" id="UP001385892"/>
    </source>
</evidence>
<evidence type="ECO:0000259" key="13">
    <source>
        <dbReference type="PROSITE" id="PS51198"/>
    </source>
</evidence>
<feature type="binding site" evidence="11">
    <location>
        <position position="275"/>
    </location>
    <ligand>
        <name>ATP</name>
        <dbReference type="ChEBI" id="CHEBI:30616"/>
    </ligand>
</feature>
<evidence type="ECO:0000256" key="1">
    <source>
        <dbReference type="ARBA" id="ARBA00009922"/>
    </source>
</evidence>
<evidence type="ECO:0000256" key="2">
    <source>
        <dbReference type="ARBA" id="ARBA00022705"/>
    </source>
</evidence>
<gene>
    <name evidence="11" type="primary">rep</name>
    <name evidence="15" type="ORF">WKW82_36020</name>
</gene>
<dbReference type="Gene3D" id="1.10.10.160">
    <property type="match status" value="1"/>
</dbReference>
<evidence type="ECO:0000256" key="10">
    <source>
        <dbReference type="ARBA" id="ARBA00048988"/>
    </source>
</evidence>
<evidence type="ECO:0000256" key="5">
    <source>
        <dbReference type="ARBA" id="ARBA00022806"/>
    </source>
</evidence>
<dbReference type="PANTHER" id="PTHR11070:SF64">
    <property type="entry name" value="ATP-DEPENDENT DNA HELICASE REP"/>
    <property type="match status" value="1"/>
</dbReference>
<reference evidence="15 16" key="1">
    <citation type="submission" date="2024-03" db="EMBL/GenBank/DDBJ databases">
        <title>Novel species of the genus Variovorax.</title>
        <authorList>
            <person name="Liu Q."/>
            <person name="Xin Y.-H."/>
        </authorList>
    </citation>
    <scope>NUCLEOTIDE SEQUENCE [LARGE SCALE GENOMIC DNA]</scope>
    <source>
        <strain evidence="15 16">KACC 18900</strain>
    </source>
</reference>
<dbReference type="PROSITE" id="PS51217">
    <property type="entry name" value="UVRD_HELICASE_CTER"/>
    <property type="match status" value="1"/>
</dbReference>
<keyword evidence="16" id="KW-1185">Reference proteome</keyword>
<evidence type="ECO:0000313" key="15">
    <source>
        <dbReference type="EMBL" id="MEJ8852084.1"/>
    </source>
</evidence>
<dbReference type="EC" id="5.6.2.4" evidence="11"/>
<evidence type="ECO:0000259" key="14">
    <source>
        <dbReference type="PROSITE" id="PS51217"/>
    </source>
</evidence>
<evidence type="ECO:0000256" key="7">
    <source>
        <dbReference type="ARBA" id="ARBA00023125"/>
    </source>
</evidence>
<keyword evidence="4 11" id="KW-0378">Hydrolase</keyword>
<comment type="similarity">
    <text evidence="1 11">Belongs to the helicase family. UvrD subfamily.</text>
</comment>
<dbReference type="Gene3D" id="3.40.50.300">
    <property type="entry name" value="P-loop containing nucleotide triphosphate hydrolases"/>
    <property type="match status" value="2"/>
</dbReference>
<evidence type="ECO:0000256" key="6">
    <source>
        <dbReference type="ARBA" id="ARBA00022840"/>
    </source>
</evidence>
<dbReference type="InterPro" id="IPR000212">
    <property type="entry name" value="DNA_helicase_UvrD/REP"/>
</dbReference>
<dbReference type="Gene3D" id="1.10.486.10">
    <property type="entry name" value="PCRA, domain 4"/>
    <property type="match status" value="1"/>
</dbReference>
<dbReference type="SUPFAM" id="SSF52540">
    <property type="entry name" value="P-loop containing nucleoside triphosphate hydrolases"/>
    <property type="match status" value="1"/>
</dbReference>
<dbReference type="HAMAP" id="MF_01920">
    <property type="entry name" value="Helicase_Rep"/>
    <property type="match status" value="1"/>
</dbReference>
<keyword evidence="5 11" id="KW-0347">Helicase</keyword>
<accession>A0ABU8WXF0</accession>
<organism evidence="15 16">
    <name type="scientific">Variovorax rhizosphaerae</name>
    <dbReference type="NCBI Taxonomy" id="1836200"/>
    <lineage>
        <taxon>Bacteria</taxon>
        <taxon>Pseudomonadati</taxon>
        <taxon>Pseudomonadota</taxon>
        <taxon>Betaproteobacteria</taxon>
        <taxon>Burkholderiales</taxon>
        <taxon>Comamonadaceae</taxon>
        <taxon>Variovorax</taxon>
    </lineage>
</organism>
<feature type="binding site" evidence="12">
    <location>
        <begin position="24"/>
        <end position="31"/>
    </location>
    <ligand>
        <name>ATP</name>
        <dbReference type="ChEBI" id="CHEBI:30616"/>
    </ligand>
</feature>
<sequence>MSSGLNPAQQEAVNYVSGPCLVLAGAGSGKTRVITMKIGRLIQIGLEPKRIAAITFTNKAAAEMRERAKHLIGRDAKHVMVCTFHALGVRMMREDGAVLGLKPAFSILDADDVTKILKDAGGTTDAATARIWQWTISKWKNMGLNSAQAEAQAADDNERVIARIMARYEERLVAYQSVDFDDLIGMPLKLLTDFPEVRAKWQAALGHVLVDEYQDTNATQYEVLKALVGERGRFTAVGDDDQSIYGWRGATLDNLKKLPVDFPNLKVIKLEQNYRSTSAILRAANNVIGPNPKLFPKTLFSELGEGEPVRIVDADSEAHEAERAVARIQGLRAGTGGDLASPSQHKEFRDFAILYRANHQARVFEQALRKAQIPYKVSGGQSFFDRAEIKDLCGWFRLWVNQDDDPAFLRAVTTPKRGIGHQTLQSLGVFASQYKISLFEALFSSSLPSVMAKRALEGLHEFGRYINELEYKARQTHGAEDSRAFMMEWLKEIDYEKHLYDGEDSEQAAAARWTNVLEFVDWMTQRAGGTIDDTSGAMEVSERKSLLEVAKTISLLSTISEREQDQNVVTLSTLHASKGLEWPHVMLIGVTEGLLPFKLDDDNGRQEKISDDTLTRLQEERRLMYVGITRAQRSLAVSWTKKRKKGREMVPSIPSRFIAEMALDKTTAREDPREKLKALRAEFAKRAADGAAAAAAAAAP</sequence>
<dbReference type="Pfam" id="PF00580">
    <property type="entry name" value="UvrD-helicase"/>
    <property type="match status" value="1"/>
</dbReference>
<comment type="function">
    <text evidence="11">Rep helicase is a single-stranded DNA-dependent ATPase involved in DNA replication; it can initiate unwinding at a nick in the DNA. It binds to the single-stranded DNA and acts in a progressive fashion along the DNA in the 3' to 5' direction.</text>
</comment>
<comment type="caution">
    <text evidence="15">The sequence shown here is derived from an EMBL/GenBank/DDBJ whole genome shotgun (WGS) entry which is preliminary data.</text>
</comment>
<dbReference type="EMBL" id="JBBKZT010000031">
    <property type="protein sequence ID" value="MEJ8852084.1"/>
    <property type="molecule type" value="Genomic_DNA"/>
</dbReference>
<dbReference type="Proteomes" id="UP001385892">
    <property type="component" value="Unassembled WGS sequence"/>
</dbReference>
<dbReference type="InterPro" id="IPR027417">
    <property type="entry name" value="P-loop_NTPase"/>
</dbReference>
<evidence type="ECO:0000256" key="9">
    <source>
        <dbReference type="ARBA" id="ARBA00034617"/>
    </source>
</evidence>
<proteinExistence type="inferred from homology"/>
<dbReference type="Pfam" id="PF13361">
    <property type="entry name" value="UvrD_C"/>
    <property type="match status" value="1"/>
</dbReference>